<keyword evidence="2 5" id="KW-0812">Transmembrane</keyword>
<evidence type="ECO:0000313" key="10">
    <source>
        <dbReference type="EMBL" id="KAF2490052.1"/>
    </source>
</evidence>
<gene>
    <name evidence="10" type="ORF">BU16DRAFT_169294</name>
</gene>
<evidence type="ECO:0000256" key="7">
    <source>
        <dbReference type="SAM" id="Phobius"/>
    </source>
</evidence>
<evidence type="ECO:0000256" key="6">
    <source>
        <dbReference type="SAM" id="MobiDB-lite"/>
    </source>
</evidence>
<feature type="transmembrane region" description="Helical" evidence="7">
    <location>
        <begin position="178"/>
        <end position="201"/>
    </location>
</feature>
<evidence type="ECO:0000256" key="5">
    <source>
        <dbReference type="PROSITE-ProRule" id="PRU00205"/>
    </source>
</evidence>
<keyword evidence="3 7" id="KW-1133">Transmembrane helix</keyword>
<evidence type="ECO:0000256" key="3">
    <source>
        <dbReference type="ARBA" id="ARBA00022989"/>
    </source>
</evidence>
<feature type="chain" id="PRO_5025512785" description="TLC domain-containing protein" evidence="8">
    <location>
        <begin position="23"/>
        <end position="290"/>
    </location>
</feature>
<dbReference type="GO" id="GO:0016020">
    <property type="term" value="C:membrane"/>
    <property type="evidence" value="ECO:0007669"/>
    <property type="project" value="UniProtKB-SubCell"/>
</dbReference>
<keyword evidence="11" id="KW-1185">Reference proteome</keyword>
<evidence type="ECO:0000256" key="4">
    <source>
        <dbReference type="ARBA" id="ARBA00023136"/>
    </source>
</evidence>
<dbReference type="GO" id="GO:0055088">
    <property type="term" value="P:lipid homeostasis"/>
    <property type="evidence" value="ECO:0007669"/>
    <property type="project" value="TreeGrafter"/>
</dbReference>
<reference evidence="10" key="1">
    <citation type="journal article" date="2020" name="Stud. Mycol.">
        <title>101 Dothideomycetes genomes: a test case for predicting lifestyles and emergence of pathogens.</title>
        <authorList>
            <person name="Haridas S."/>
            <person name="Albert R."/>
            <person name="Binder M."/>
            <person name="Bloem J."/>
            <person name="Labutti K."/>
            <person name="Salamov A."/>
            <person name="Andreopoulos B."/>
            <person name="Baker S."/>
            <person name="Barry K."/>
            <person name="Bills G."/>
            <person name="Bluhm B."/>
            <person name="Cannon C."/>
            <person name="Castanera R."/>
            <person name="Culley D."/>
            <person name="Daum C."/>
            <person name="Ezra D."/>
            <person name="Gonzalez J."/>
            <person name="Henrissat B."/>
            <person name="Kuo A."/>
            <person name="Liang C."/>
            <person name="Lipzen A."/>
            <person name="Lutzoni F."/>
            <person name="Magnuson J."/>
            <person name="Mondo S."/>
            <person name="Nolan M."/>
            <person name="Ohm R."/>
            <person name="Pangilinan J."/>
            <person name="Park H.-J."/>
            <person name="Ramirez L."/>
            <person name="Alfaro M."/>
            <person name="Sun H."/>
            <person name="Tritt A."/>
            <person name="Yoshinaga Y."/>
            <person name="Zwiers L.-H."/>
            <person name="Turgeon B."/>
            <person name="Goodwin S."/>
            <person name="Spatafora J."/>
            <person name="Crous P."/>
            <person name="Grigoriev I."/>
        </authorList>
    </citation>
    <scope>NUCLEOTIDE SEQUENCE</scope>
    <source>
        <strain evidence="10">CBS 269.34</strain>
    </source>
</reference>
<dbReference type="AlphaFoldDB" id="A0A6A6QCR4"/>
<dbReference type="SMART" id="SM00724">
    <property type="entry name" value="TLC"/>
    <property type="match status" value="1"/>
</dbReference>
<dbReference type="GO" id="GO:0005783">
    <property type="term" value="C:endoplasmic reticulum"/>
    <property type="evidence" value="ECO:0007669"/>
    <property type="project" value="TreeGrafter"/>
</dbReference>
<organism evidence="10 11">
    <name type="scientific">Lophium mytilinum</name>
    <dbReference type="NCBI Taxonomy" id="390894"/>
    <lineage>
        <taxon>Eukaryota</taxon>
        <taxon>Fungi</taxon>
        <taxon>Dikarya</taxon>
        <taxon>Ascomycota</taxon>
        <taxon>Pezizomycotina</taxon>
        <taxon>Dothideomycetes</taxon>
        <taxon>Pleosporomycetidae</taxon>
        <taxon>Mytilinidiales</taxon>
        <taxon>Mytilinidiaceae</taxon>
        <taxon>Lophium</taxon>
    </lineage>
</organism>
<feature type="signal peptide" evidence="8">
    <location>
        <begin position="1"/>
        <end position="22"/>
    </location>
</feature>
<dbReference type="InterPro" id="IPR050846">
    <property type="entry name" value="TLCD"/>
</dbReference>
<dbReference type="InterPro" id="IPR006634">
    <property type="entry name" value="TLC-dom"/>
</dbReference>
<sequence>MKPSPWTTVVLTAASYALILRALSPAPTTLATLRSNNRKLSATHSTITTTLALYCLRYSSWDLPDSTPSPSASQGSPKQPIDPSTTPRTTHLDDSHNPLIQSRSTFANYITSFETGYIIHDILALLYSSYLSRSLPRSLLRAPAYLAQDAPIFFAHHVALIASLGLLQTYIAKGREKGGKIILAFLLMNASNPLLHARWFVRQRTGRADKRVDVAFAAVFAASRFGAVAWVLSNYGAFHGLGAWEAYKRLRWQRRSGTAALTGFNAVWWVLLVSKIAQREVLERRVREKT</sequence>
<evidence type="ECO:0000259" key="9">
    <source>
        <dbReference type="PROSITE" id="PS50922"/>
    </source>
</evidence>
<evidence type="ECO:0000256" key="2">
    <source>
        <dbReference type="ARBA" id="ARBA00022692"/>
    </source>
</evidence>
<keyword evidence="8" id="KW-0732">Signal</keyword>
<evidence type="ECO:0000256" key="1">
    <source>
        <dbReference type="ARBA" id="ARBA00004141"/>
    </source>
</evidence>
<feature type="region of interest" description="Disordered" evidence="6">
    <location>
        <begin position="65"/>
        <end position="98"/>
    </location>
</feature>
<feature type="transmembrane region" description="Helical" evidence="7">
    <location>
        <begin position="258"/>
        <end position="277"/>
    </location>
</feature>
<comment type="subcellular location">
    <subcellularLocation>
        <location evidence="1">Membrane</location>
        <topology evidence="1">Multi-pass membrane protein</topology>
    </subcellularLocation>
</comment>
<name>A0A6A6QCR4_9PEZI</name>
<proteinExistence type="predicted"/>
<accession>A0A6A6QCR4</accession>
<feature type="domain" description="TLC" evidence="9">
    <location>
        <begin position="30"/>
        <end position="281"/>
    </location>
</feature>
<feature type="compositionally biased region" description="Polar residues" evidence="6">
    <location>
        <begin position="66"/>
        <end position="89"/>
    </location>
</feature>
<dbReference type="PROSITE" id="PS50922">
    <property type="entry name" value="TLC"/>
    <property type="match status" value="1"/>
</dbReference>
<evidence type="ECO:0000313" key="11">
    <source>
        <dbReference type="Proteomes" id="UP000799750"/>
    </source>
</evidence>
<dbReference type="EMBL" id="MU004198">
    <property type="protein sequence ID" value="KAF2490052.1"/>
    <property type="molecule type" value="Genomic_DNA"/>
</dbReference>
<dbReference type="OrthoDB" id="10266980at2759"/>
<dbReference type="PANTHER" id="PTHR13439:SF0">
    <property type="entry name" value="TOPOISOMERASE I DAMAGE AFFECTED PROTEIN 4"/>
    <property type="match status" value="1"/>
</dbReference>
<dbReference type="PANTHER" id="PTHR13439">
    <property type="entry name" value="CT120 PROTEIN"/>
    <property type="match status" value="1"/>
</dbReference>
<feature type="transmembrane region" description="Helical" evidence="7">
    <location>
        <begin position="213"/>
        <end position="238"/>
    </location>
</feature>
<dbReference type="Pfam" id="PF03798">
    <property type="entry name" value="TRAM_LAG1_CLN8"/>
    <property type="match status" value="1"/>
</dbReference>
<protein>
    <recommendedName>
        <fullName evidence="9">TLC domain-containing protein</fullName>
    </recommendedName>
</protein>
<feature type="transmembrane region" description="Helical" evidence="7">
    <location>
        <begin position="152"/>
        <end position="172"/>
    </location>
</feature>
<evidence type="ECO:0000256" key="8">
    <source>
        <dbReference type="SAM" id="SignalP"/>
    </source>
</evidence>
<keyword evidence="4 5" id="KW-0472">Membrane</keyword>
<dbReference type="Proteomes" id="UP000799750">
    <property type="component" value="Unassembled WGS sequence"/>
</dbReference>